<dbReference type="GO" id="GO:0042910">
    <property type="term" value="F:xenobiotic transmembrane transporter activity"/>
    <property type="evidence" value="ECO:0007669"/>
    <property type="project" value="TreeGrafter"/>
</dbReference>
<dbReference type="Pfam" id="PF00873">
    <property type="entry name" value="ACR_tran"/>
    <property type="match status" value="1"/>
</dbReference>
<feature type="non-terminal residue" evidence="1">
    <location>
        <position position="136"/>
    </location>
</feature>
<comment type="caution">
    <text evidence="1">The sequence shown here is derived from an EMBL/GenBank/DDBJ whole genome shotgun (WGS) entry which is preliminary data.</text>
</comment>
<dbReference type="SUPFAM" id="SSF82714">
    <property type="entry name" value="Multidrug efflux transporter AcrB TolC docking domain, DN and DC subdomains"/>
    <property type="match status" value="1"/>
</dbReference>
<feature type="non-terminal residue" evidence="1">
    <location>
        <position position="1"/>
    </location>
</feature>
<dbReference type="PANTHER" id="PTHR32063:SF13">
    <property type="entry name" value="MULTIDRUG EFFLUX PUMP SUBUNIT ACRB-RELATED"/>
    <property type="match status" value="1"/>
</dbReference>
<dbReference type="InterPro" id="IPR027463">
    <property type="entry name" value="AcrB_DN_DC_subdom"/>
</dbReference>
<organism evidence="1 2">
    <name type="scientific">Rhizobium hidalgonense</name>
    <dbReference type="NCBI Taxonomy" id="1538159"/>
    <lineage>
        <taxon>Bacteria</taxon>
        <taxon>Pseudomonadati</taxon>
        <taxon>Pseudomonadota</taxon>
        <taxon>Alphaproteobacteria</taxon>
        <taxon>Hyphomicrobiales</taxon>
        <taxon>Rhizobiaceae</taxon>
        <taxon>Rhizobium/Agrobacterium group</taxon>
        <taxon>Rhizobium</taxon>
    </lineage>
</organism>
<dbReference type="AlphaFoldDB" id="A0AAJ2H6E6"/>
<dbReference type="EMBL" id="JAVLSF010000816">
    <property type="protein sequence ID" value="MDR9778438.1"/>
    <property type="molecule type" value="Genomic_DNA"/>
</dbReference>
<reference evidence="1" key="1">
    <citation type="submission" date="2023-04" db="EMBL/GenBank/DDBJ databases">
        <title>Genomic characterization of faba bean (Vicia faba) microsymbionts in Mexican soils.</title>
        <authorList>
            <person name="Rivera Orduna F.N."/>
            <person name="Guevara-Luna J."/>
            <person name="Yan J."/>
            <person name="Arroyo-Herrera I."/>
            <person name="Li Y."/>
            <person name="Vasquez-Murrieta M.S."/>
            <person name="Wang E.T."/>
        </authorList>
    </citation>
    <scope>NUCLEOTIDE SEQUENCE</scope>
    <source>
        <strain evidence="1">CH26</strain>
    </source>
</reference>
<dbReference type="Gene3D" id="3.30.70.1320">
    <property type="entry name" value="Multidrug efflux transporter AcrB pore domain like"/>
    <property type="match status" value="1"/>
</dbReference>
<dbReference type="Gene3D" id="3.30.2090.10">
    <property type="entry name" value="Multidrug efflux transporter AcrB TolC docking domain, DN and DC subdomains"/>
    <property type="match status" value="1"/>
</dbReference>
<dbReference type="Proteomes" id="UP001268610">
    <property type="component" value="Unassembled WGS sequence"/>
</dbReference>
<evidence type="ECO:0000313" key="1">
    <source>
        <dbReference type="EMBL" id="MDR9778438.1"/>
    </source>
</evidence>
<proteinExistence type="predicted"/>
<evidence type="ECO:0000313" key="2">
    <source>
        <dbReference type="Proteomes" id="UP001268610"/>
    </source>
</evidence>
<name>A0AAJ2H6E6_9HYPH</name>
<dbReference type="SUPFAM" id="SSF82693">
    <property type="entry name" value="Multidrug efflux transporter AcrB pore domain, PN1, PN2, PC1 and PC2 subdomains"/>
    <property type="match status" value="1"/>
</dbReference>
<accession>A0AAJ2H6E6</accession>
<sequence length="136" mass="14809">VSEDGSLSKSDITDYVNSNIAEPLSRVQGVGSIQVFGGSYAMRIWLDPNKLMSFQLTPADINAAIRAQNTQVSVGQLGGAPSVQGQEINATVTAQSRLQTPEQFRKIYLKNMPNGAQVRLEDVARVEMGSDNYQFD</sequence>
<protein>
    <submittedName>
        <fullName evidence="1">Efflux RND transporter permease subunit</fullName>
    </submittedName>
</protein>
<dbReference type="GO" id="GO:0005886">
    <property type="term" value="C:plasma membrane"/>
    <property type="evidence" value="ECO:0007669"/>
    <property type="project" value="TreeGrafter"/>
</dbReference>
<gene>
    <name evidence="1" type="ORF">RJJ65_38510</name>
</gene>
<dbReference type="InterPro" id="IPR001036">
    <property type="entry name" value="Acrflvin-R"/>
</dbReference>
<dbReference type="PANTHER" id="PTHR32063">
    <property type="match status" value="1"/>
</dbReference>
<dbReference type="RefSeq" id="WP_310866496.1">
    <property type="nucleotide sequence ID" value="NZ_JAVLSF010000816.1"/>
</dbReference>
<dbReference type="FunFam" id="3.30.2090.10:FF:000001">
    <property type="entry name" value="Efflux pump membrane transporter"/>
    <property type="match status" value="1"/>
</dbReference>